<reference evidence="3" key="1">
    <citation type="submission" date="2016-12" db="EMBL/GenBank/DDBJ databases">
        <title>Complete Genome Sequence of Beggiatoa leptomitiformis D-401.</title>
        <authorList>
            <person name="Fomenkov A."/>
            <person name="Vincze T."/>
            <person name="Grabovich M."/>
            <person name="Anton B.P."/>
            <person name="Dubinina G."/>
            <person name="Orlova M."/>
            <person name="Belousova E."/>
            <person name="Roberts R.J."/>
        </authorList>
    </citation>
    <scope>NUCLEOTIDE SEQUENCE [LARGE SCALE GENOMIC DNA]</scope>
    <source>
        <strain evidence="3">D-401</strain>
    </source>
</reference>
<dbReference type="RefSeq" id="WP_062149324.1">
    <property type="nucleotide sequence ID" value="NZ_CP012373.2"/>
</dbReference>
<evidence type="ECO:0000313" key="2">
    <source>
        <dbReference type="EMBL" id="AUI67603.1"/>
    </source>
</evidence>
<feature type="transmembrane region" description="Helical" evidence="1">
    <location>
        <begin position="45"/>
        <end position="72"/>
    </location>
</feature>
<dbReference type="AlphaFoldDB" id="A0A2N9YAV7"/>
<keyword evidence="1" id="KW-0812">Transmembrane</keyword>
<protein>
    <submittedName>
        <fullName evidence="2">Uncharacterized protein</fullName>
    </submittedName>
</protein>
<keyword evidence="1" id="KW-1133">Transmembrane helix</keyword>
<dbReference type="KEGG" id="blep:AL038_03925"/>
<dbReference type="EMBL" id="CP018889">
    <property type="protein sequence ID" value="AUI67603.1"/>
    <property type="molecule type" value="Genomic_DNA"/>
</dbReference>
<accession>A0A2N9YAV7</accession>
<sequence>MSISLFHDNVVQLQTSRSQRICILIKTHDPIYFTERVVWKKDTSIYLFSLILFVLFPLLIILLLVNVFLMMWKTCLFWFFKEKPLISPAEVEKRLHENALMMKMTLEEKEKLFSKKNLPLGL</sequence>
<proteinExistence type="predicted"/>
<name>A0A2N9YAV7_9GAMM</name>
<dbReference type="Proteomes" id="UP000234271">
    <property type="component" value="Chromosome"/>
</dbReference>
<gene>
    <name evidence="2" type="ORF">BLE401_02085</name>
</gene>
<keyword evidence="3" id="KW-1185">Reference proteome</keyword>
<evidence type="ECO:0000256" key="1">
    <source>
        <dbReference type="SAM" id="Phobius"/>
    </source>
</evidence>
<organism evidence="2 3">
    <name type="scientific">Beggiatoa leptomitoformis</name>
    <dbReference type="NCBI Taxonomy" id="288004"/>
    <lineage>
        <taxon>Bacteria</taxon>
        <taxon>Pseudomonadati</taxon>
        <taxon>Pseudomonadota</taxon>
        <taxon>Gammaproteobacteria</taxon>
        <taxon>Thiotrichales</taxon>
        <taxon>Thiotrichaceae</taxon>
        <taxon>Beggiatoa</taxon>
    </lineage>
</organism>
<keyword evidence="1" id="KW-0472">Membrane</keyword>
<evidence type="ECO:0000313" key="3">
    <source>
        <dbReference type="Proteomes" id="UP000234271"/>
    </source>
</evidence>